<comment type="caution">
    <text evidence="7">The sequence shown here is derived from an EMBL/GenBank/DDBJ whole genome shotgun (WGS) entry which is preliminary data.</text>
</comment>
<dbReference type="Pfam" id="PF00392">
    <property type="entry name" value="GntR"/>
    <property type="match status" value="1"/>
</dbReference>
<dbReference type="CDD" id="cd07377">
    <property type="entry name" value="WHTH_GntR"/>
    <property type="match status" value="1"/>
</dbReference>
<name>A0A7K1XVG6_9SPHI</name>
<dbReference type="InterPro" id="IPR000524">
    <property type="entry name" value="Tscrpt_reg_HTH_GntR"/>
</dbReference>
<dbReference type="Proteomes" id="UP000451233">
    <property type="component" value="Unassembled WGS sequence"/>
</dbReference>
<keyword evidence="5" id="KW-0804">Transcription</keyword>
<dbReference type="CDD" id="cd00609">
    <property type="entry name" value="AAT_like"/>
    <property type="match status" value="1"/>
</dbReference>
<feature type="domain" description="HTH gntR-type" evidence="6">
    <location>
        <begin position="16"/>
        <end position="84"/>
    </location>
</feature>
<dbReference type="InterPro" id="IPR051446">
    <property type="entry name" value="HTH_trans_reg/aminotransferase"/>
</dbReference>
<proteinExistence type="inferred from homology"/>
<dbReference type="InterPro" id="IPR015421">
    <property type="entry name" value="PyrdxlP-dep_Trfase_major"/>
</dbReference>
<dbReference type="PANTHER" id="PTHR46577">
    <property type="entry name" value="HTH-TYPE TRANSCRIPTIONAL REGULATORY PROTEIN GABR"/>
    <property type="match status" value="1"/>
</dbReference>
<reference evidence="7 8" key="1">
    <citation type="submission" date="2019-11" db="EMBL/GenBank/DDBJ databases">
        <title>Pedobacter sp. HMF7056 Genome sequencing and assembly.</title>
        <authorList>
            <person name="Kang H."/>
            <person name="Kim H."/>
            <person name="Joh K."/>
        </authorList>
    </citation>
    <scope>NUCLEOTIDE SEQUENCE [LARGE SCALE GENOMIC DNA]</scope>
    <source>
        <strain evidence="7 8">HMF7056</strain>
    </source>
</reference>
<dbReference type="PROSITE" id="PS50949">
    <property type="entry name" value="HTH_GNTR"/>
    <property type="match status" value="1"/>
</dbReference>
<keyword evidence="4" id="KW-0238">DNA-binding</keyword>
<evidence type="ECO:0000313" key="7">
    <source>
        <dbReference type="EMBL" id="MXV14759.1"/>
    </source>
</evidence>
<dbReference type="EMBL" id="WVHS01000001">
    <property type="protein sequence ID" value="MXV14759.1"/>
    <property type="molecule type" value="Genomic_DNA"/>
</dbReference>
<evidence type="ECO:0000256" key="4">
    <source>
        <dbReference type="ARBA" id="ARBA00023125"/>
    </source>
</evidence>
<evidence type="ECO:0000256" key="3">
    <source>
        <dbReference type="ARBA" id="ARBA00023015"/>
    </source>
</evidence>
<keyword evidence="2" id="KW-0663">Pyridoxal phosphate</keyword>
<dbReference type="InterPro" id="IPR036390">
    <property type="entry name" value="WH_DNA-bd_sf"/>
</dbReference>
<dbReference type="Pfam" id="PF00155">
    <property type="entry name" value="Aminotran_1_2"/>
    <property type="match status" value="1"/>
</dbReference>
<dbReference type="Gene3D" id="1.10.10.10">
    <property type="entry name" value="Winged helix-like DNA-binding domain superfamily/Winged helix DNA-binding domain"/>
    <property type="match status" value="1"/>
</dbReference>
<dbReference type="GO" id="GO:0003677">
    <property type="term" value="F:DNA binding"/>
    <property type="evidence" value="ECO:0007669"/>
    <property type="project" value="UniProtKB-KW"/>
</dbReference>
<evidence type="ECO:0000259" key="6">
    <source>
        <dbReference type="PROSITE" id="PS50949"/>
    </source>
</evidence>
<keyword evidence="8" id="KW-1185">Reference proteome</keyword>
<sequence length="496" mass="54449">MLPYTTLITFDKAAGTSVYLQISTSLVRNIRSGLLQPGTRLPGTRELARQLGVHRKTVIAAYNDLYAQNWITVAPRKGFTVAGSLPELKPQPWKRPVKELHQASMPVPFNSVINSGVLTYEPGKTPPRLVIDDGFPDPRLAPLPLLLREYRSRLANQYAPRQASGTLAAGSIALREALSGYLYNTRGIRTGLPGVLVTHGAQMSIFLAASLLVKPGDLVVVGEPGYPVASYSFAQLGAKILKVPVDEHGMDTDALAEACRNARPKLVYVIPHHHHPTTVTLSPQRRMHLLELAATCNFAIIEDDYDYDFHYTSSPYLPLASSDHGGRVVYIGSFAKSLAASVRIGFMVAAPDFVEQASRLRRMIELRGDTLMEDALATLITNGDLGRYLRKANKICRERRDHLCGLLDSRLKEVVSYEKPAGGMAVWLRFQPAFPLKTIAGIAATRGLHMSSGALFDTPRHQYNAMRFGFASLSPWETEDAINIITSAVQSLPLSP</sequence>
<dbReference type="SMART" id="SM00345">
    <property type="entry name" value="HTH_GNTR"/>
    <property type="match status" value="1"/>
</dbReference>
<evidence type="ECO:0000256" key="1">
    <source>
        <dbReference type="ARBA" id="ARBA00005384"/>
    </source>
</evidence>
<dbReference type="SUPFAM" id="SSF46785">
    <property type="entry name" value="Winged helix' DNA-binding domain"/>
    <property type="match status" value="1"/>
</dbReference>
<dbReference type="GO" id="GO:0003700">
    <property type="term" value="F:DNA-binding transcription factor activity"/>
    <property type="evidence" value="ECO:0007669"/>
    <property type="project" value="InterPro"/>
</dbReference>
<evidence type="ECO:0000256" key="2">
    <source>
        <dbReference type="ARBA" id="ARBA00022898"/>
    </source>
</evidence>
<keyword evidence="3" id="KW-0805">Transcription regulation</keyword>
<accession>A0A7K1XVG6</accession>
<keyword evidence="7" id="KW-0032">Aminotransferase</keyword>
<evidence type="ECO:0000256" key="5">
    <source>
        <dbReference type="ARBA" id="ARBA00023163"/>
    </source>
</evidence>
<dbReference type="GO" id="GO:0008483">
    <property type="term" value="F:transaminase activity"/>
    <property type="evidence" value="ECO:0007669"/>
    <property type="project" value="UniProtKB-KW"/>
</dbReference>
<dbReference type="PANTHER" id="PTHR46577:SF1">
    <property type="entry name" value="HTH-TYPE TRANSCRIPTIONAL REGULATORY PROTEIN GABR"/>
    <property type="match status" value="1"/>
</dbReference>
<dbReference type="Gene3D" id="3.40.640.10">
    <property type="entry name" value="Type I PLP-dependent aspartate aminotransferase-like (Major domain)"/>
    <property type="match status" value="1"/>
</dbReference>
<dbReference type="AlphaFoldDB" id="A0A7K1XVG6"/>
<evidence type="ECO:0000313" key="8">
    <source>
        <dbReference type="Proteomes" id="UP000451233"/>
    </source>
</evidence>
<protein>
    <submittedName>
        <fullName evidence="7">Aminotransferase class I/II-fold pyridoxal phosphate-dependent enzyme</fullName>
    </submittedName>
</protein>
<gene>
    <name evidence="7" type="ORF">GS398_05575</name>
</gene>
<comment type="similarity">
    <text evidence="1">In the C-terminal section; belongs to the class-I pyridoxal-phosphate-dependent aminotransferase family.</text>
</comment>
<dbReference type="RefSeq" id="WP_160905710.1">
    <property type="nucleotide sequence ID" value="NZ_WVHS01000001.1"/>
</dbReference>
<keyword evidence="7" id="KW-0808">Transferase</keyword>
<dbReference type="InterPro" id="IPR004839">
    <property type="entry name" value="Aminotransferase_I/II_large"/>
</dbReference>
<dbReference type="InterPro" id="IPR015424">
    <property type="entry name" value="PyrdxlP-dep_Trfase"/>
</dbReference>
<dbReference type="InterPro" id="IPR036388">
    <property type="entry name" value="WH-like_DNA-bd_sf"/>
</dbReference>
<dbReference type="SUPFAM" id="SSF53383">
    <property type="entry name" value="PLP-dependent transferases"/>
    <property type="match status" value="1"/>
</dbReference>
<dbReference type="GO" id="GO:0030170">
    <property type="term" value="F:pyridoxal phosphate binding"/>
    <property type="evidence" value="ECO:0007669"/>
    <property type="project" value="InterPro"/>
</dbReference>
<organism evidence="7 8">
    <name type="scientific">Hufsiella ginkgonis</name>
    <dbReference type="NCBI Taxonomy" id="2695274"/>
    <lineage>
        <taxon>Bacteria</taxon>
        <taxon>Pseudomonadati</taxon>
        <taxon>Bacteroidota</taxon>
        <taxon>Sphingobacteriia</taxon>
        <taxon>Sphingobacteriales</taxon>
        <taxon>Sphingobacteriaceae</taxon>
        <taxon>Hufsiella</taxon>
    </lineage>
</organism>